<organism evidence="3 6">
    <name type="scientific">Cyanophage S-RIM44</name>
    <dbReference type="NCBI Taxonomy" id="1278485"/>
    <lineage>
        <taxon>Viruses</taxon>
        <taxon>Duplodnaviria</taxon>
        <taxon>Heunggongvirae</taxon>
        <taxon>Uroviricota</taxon>
        <taxon>Caudoviricetes</taxon>
        <taxon>Pantevenvirales</taxon>
        <taxon>Kyanoviridae</taxon>
        <taxon>Vellamovirus</taxon>
        <taxon>Vellamovirus rhodeisland44</taxon>
    </lineage>
</organism>
<evidence type="ECO:0000256" key="1">
    <source>
        <dbReference type="SAM" id="MobiDB-lite"/>
    </source>
</evidence>
<dbReference type="InterPro" id="IPR041219">
    <property type="entry name" value="Phage_lysozyme2"/>
</dbReference>
<feature type="compositionally biased region" description="Basic and acidic residues" evidence="1">
    <location>
        <begin position="247"/>
        <end position="264"/>
    </location>
</feature>
<evidence type="ECO:0000313" key="3">
    <source>
        <dbReference type="EMBL" id="AOO11493.1"/>
    </source>
</evidence>
<dbReference type="EMBL" id="KX349296">
    <property type="protein sequence ID" value="AOO12659.1"/>
    <property type="molecule type" value="Genomic_DNA"/>
</dbReference>
<dbReference type="Pfam" id="PF18013">
    <property type="entry name" value="Phage_lysozyme2"/>
    <property type="match status" value="1"/>
</dbReference>
<sequence>MPEVDPKRKKNLQELIDRMGKGFDENLLDPLVDSIVNEPDKPLPSESQVKAKKIKYQVIEVSPTGKGEDLASFFGAKIGESFSMAAKARRADKGLAKPSMFYLGKALGNQFGGDLVNRTKGYVSANPDDTQDPALSRSQRFTASVQPFMGEQGPLPAPVQGPERTGIRGAFDKVAEQFDQLIALRKQKAEQSKVANQIQQIEVKEATEEITENNELKKKSTEIQKDFIAFNREQQGDAEILEVETTAEERDPMADTLDIDNRRDEDEEEGEDDDRDGGNKFTDFLDFGLDLLDGGEYFGRRSASVGRRGMGRVVQRTALRLGGKKLAKSAVVQGSQALLKKVALPLLRPIFKRIPLVGGLIDFVVSLALGEPIGRAAAKAIGATLGGALGTLIPIPGVGTIAGGILGDIVGGAIYDAATGGAPKDPTNSSEEVKEAAGAPSSFADQSGGLGSPDPPPEKLASGGIMAGEAGPEAVFSLSSTEGRKVVDEVSSVQNTSMSALPFILGITQNVTSLISGPAKPYIQQEIGTLERLFGIAKFNVSEVVGKGIDAVKSVGQNLNIEIPGTNTGGDDGVEATETIGGSPITPVNVPSGDVKERAKVAFQFYKSKGFSDSGAAYMVGNLMQESTLNPAANGDNGHAWGLAQWRDDAASGARWIKYKEWAAANNKQPGDFYAQLEYTVVEGASYGIERMKGNDVEKHKQFVKAYEGYSEEGSRFGFAQDIINNIQEYKGAVAPVMTPPPSSTPAPTESQSNDEDGGHNAENPGPADATPAEAPQTVDSSSAAQNGGHTPENPGPVATALAPMPMHLQESDKKSHITVQPIIYEGSSTPIGYQKNIDTGGGQMARFFYDKTGEKTTLADLKAARLQTN</sequence>
<dbReference type="Gene3D" id="1.10.530.10">
    <property type="match status" value="1"/>
</dbReference>
<evidence type="ECO:0000313" key="5">
    <source>
        <dbReference type="Proteomes" id="UP000223571"/>
    </source>
</evidence>
<protein>
    <recommendedName>
        <fullName evidence="2">Phage tail lysozyme domain-containing protein</fullName>
    </recommendedName>
</protein>
<feature type="compositionally biased region" description="Polar residues" evidence="1">
    <location>
        <begin position="778"/>
        <end position="789"/>
    </location>
</feature>
<proteinExistence type="predicted"/>
<feature type="domain" description="Phage tail lysozyme" evidence="2">
    <location>
        <begin position="597"/>
        <end position="713"/>
    </location>
</feature>
<feature type="region of interest" description="Disordered" evidence="1">
    <location>
        <begin position="243"/>
        <end position="279"/>
    </location>
</feature>
<feature type="region of interest" description="Disordered" evidence="1">
    <location>
        <begin position="421"/>
        <end position="465"/>
    </location>
</feature>
<feature type="region of interest" description="Disordered" evidence="1">
    <location>
        <begin position="735"/>
        <end position="801"/>
    </location>
</feature>
<reference evidence="5 6" key="1">
    <citation type="journal article" date="2016" name="Environ. Microbiol.">
        <title>Genomic diversification of marine cyanophages into stable ecotypes.</title>
        <authorList>
            <person name="Marston M.F."/>
            <person name="Martiny J.B."/>
        </authorList>
    </citation>
    <scope>NUCLEOTIDE SEQUENCE [LARGE SCALE GENOMIC DNA]</scope>
    <source>
        <strain evidence="3">ES_42_0910</strain>
        <strain evidence="4">Sn_13_0910</strain>
    </source>
</reference>
<name>A0A1D7SCX0_9CAUD</name>
<evidence type="ECO:0000313" key="6">
    <source>
        <dbReference type="Proteomes" id="UP000225178"/>
    </source>
</evidence>
<dbReference type="Proteomes" id="UP000225178">
    <property type="component" value="Segment"/>
</dbReference>
<dbReference type="EMBL" id="KX349291">
    <property type="protein sequence ID" value="AOO11493.1"/>
    <property type="molecule type" value="Genomic_DNA"/>
</dbReference>
<feature type="compositionally biased region" description="Acidic residues" evidence="1">
    <location>
        <begin position="265"/>
        <end position="275"/>
    </location>
</feature>
<evidence type="ECO:0000313" key="4">
    <source>
        <dbReference type="EMBL" id="AOO12659.1"/>
    </source>
</evidence>
<dbReference type="Proteomes" id="UP000223571">
    <property type="component" value="Segment"/>
</dbReference>
<gene>
    <name evidence="3" type="ORF">ES420910_011</name>
    <name evidence="4" type="ORF">Sn130910_011</name>
</gene>
<accession>A0A1D7SCX0</accession>
<evidence type="ECO:0000259" key="2">
    <source>
        <dbReference type="Pfam" id="PF18013"/>
    </source>
</evidence>